<dbReference type="AlphaFoldDB" id="A0A382JCY2"/>
<proteinExistence type="predicted"/>
<gene>
    <name evidence="1" type="ORF">METZ01_LOCUS262066</name>
</gene>
<accession>A0A382JCY2</accession>
<dbReference type="EMBL" id="UINC01073093">
    <property type="protein sequence ID" value="SVC09212.1"/>
    <property type="molecule type" value="Genomic_DNA"/>
</dbReference>
<organism evidence="1">
    <name type="scientific">marine metagenome</name>
    <dbReference type="NCBI Taxonomy" id="408172"/>
    <lineage>
        <taxon>unclassified sequences</taxon>
        <taxon>metagenomes</taxon>
        <taxon>ecological metagenomes</taxon>
    </lineage>
</organism>
<evidence type="ECO:0000313" key="1">
    <source>
        <dbReference type="EMBL" id="SVC09212.1"/>
    </source>
</evidence>
<reference evidence="1" key="1">
    <citation type="submission" date="2018-05" db="EMBL/GenBank/DDBJ databases">
        <authorList>
            <person name="Lanie J.A."/>
            <person name="Ng W.-L."/>
            <person name="Kazmierczak K.M."/>
            <person name="Andrzejewski T.M."/>
            <person name="Davidsen T.M."/>
            <person name="Wayne K.J."/>
            <person name="Tettelin H."/>
            <person name="Glass J.I."/>
            <person name="Rusch D."/>
            <person name="Podicherti R."/>
            <person name="Tsui H.-C.T."/>
            <person name="Winkler M.E."/>
        </authorList>
    </citation>
    <scope>NUCLEOTIDE SEQUENCE</scope>
</reference>
<feature type="non-terminal residue" evidence="1">
    <location>
        <position position="1"/>
    </location>
</feature>
<name>A0A382JCY2_9ZZZZ</name>
<sequence length="23" mass="2451">ELPEVATAEISAFPDQTSLSVVF</sequence>
<protein>
    <submittedName>
        <fullName evidence="1">Uncharacterized protein</fullName>
    </submittedName>
</protein>